<protein>
    <submittedName>
        <fullName evidence="2">Rap-GAP domain-containing protein</fullName>
    </submittedName>
</protein>
<reference evidence="2 3" key="1">
    <citation type="submission" date="2017-01" db="EMBL/GenBank/DDBJ databases">
        <authorList>
            <person name="Mah S.A."/>
            <person name="Swanson W.J."/>
            <person name="Moy G.W."/>
            <person name="Vacquier V.D."/>
        </authorList>
    </citation>
    <scope>NUCLEOTIDE SEQUENCE [LARGE SCALE GENOMIC DNA]</scope>
    <source>
        <strain evidence="2 3">GSMNP</strain>
    </source>
</reference>
<dbReference type="Proteomes" id="UP000187283">
    <property type="component" value="Unassembled WGS sequence"/>
</dbReference>
<dbReference type="PANTHER" id="PTHR21344:SF1">
    <property type="entry name" value="RAL GTPASE-ACTIVATING PROTEIN SUBUNIT BETA"/>
    <property type="match status" value="1"/>
</dbReference>
<accession>A0A1R1XQE1</accession>
<sequence length="316" mass="36341">MLLGLLPLLKDEDEKSTHFSTKAQFDWAHALLVQGLLLPIEFVDTIKHSVEVYQIWLLKPNLRPKYLQHEEIDGFLKKIIFELVLLFNPRPYSTTGAISTDIPKPEVEDPAPVPVELEPTPENSATKIKRGILGFKSQVQKSSSTKPSISFTEDIQQNKHAYTPTEKYTELLKTVLMIFTVLTRINPSNIWRKTIIQTVVKSITGVADFCLKQGNENEEIIDFERIYRQTDPMWAGVGTSISELLMKNFFEVWFRTETVDDKMWSTLIYRIKFWTHRSQVVSDVSTASVSFTRRSCRILYDNDPRIGTQSLVLELG</sequence>
<evidence type="ECO:0000313" key="2">
    <source>
        <dbReference type="EMBL" id="OMJ16853.1"/>
    </source>
</evidence>
<dbReference type="Pfam" id="PF20412">
    <property type="entry name" value="RALGAPB_N"/>
    <property type="match status" value="1"/>
</dbReference>
<keyword evidence="3" id="KW-1185">Reference proteome</keyword>
<comment type="caution">
    <text evidence="2">The sequence shown here is derived from an EMBL/GenBank/DDBJ whole genome shotgun (WGS) entry which is preliminary data.</text>
</comment>
<evidence type="ECO:0000259" key="1">
    <source>
        <dbReference type="Pfam" id="PF20412"/>
    </source>
</evidence>
<dbReference type="InterPro" id="IPR046859">
    <property type="entry name" value="RGPA/RALGAPB_N"/>
</dbReference>
<feature type="domain" description="Ral GTPase-activating protein subunit alpha/beta N-terminal" evidence="1">
    <location>
        <begin position="166"/>
        <end position="301"/>
    </location>
</feature>
<proteinExistence type="predicted"/>
<dbReference type="OrthoDB" id="1749473at2759"/>
<dbReference type="PANTHER" id="PTHR21344">
    <property type="entry name" value="RAL GTPASE-ACTIVATING PROTEIN SUBUNIT BETA"/>
    <property type="match status" value="1"/>
</dbReference>
<gene>
    <name evidence="2" type="ORF">AYI70_g6339</name>
</gene>
<dbReference type="InterPro" id="IPR039930">
    <property type="entry name" value="RALGAPB"/>
</dbReference>
<dbReference type="EMBL" id="LSSN01002208">
    <property type="protein sequence ID" value="OMJ16853.1"/>
    <property type="molecule type" value="Genomic_DNA"/>
</dbReference>
<evidence type="ECO:0000313" key="3">
    <source>
        <dbReference type="Proteomes" id="UP000187283"/>
    </source>
</evidence>
<name>A0A1R1XQE1_9FUNG</name>
<dbReference type="GO" id="GO:0005096">
    <property type="term" value="F:GTPase activator activity"/>
    <property type="evidence" value="ECO:0007669"/>
    <property type="project" value="InterPro"/>
</dbReference>
<dbReference type="AlphaFoldDB" id="A0A1R1XQE1"/>
<organism evidence="2 3">
    <name type="scientific">Smittium culicis</name>
    <dbReference type="NCBI Taxonomy" id="133412"/>
    <lineage>
        <taxon>Eukaryota</taxon>
        <taxon>Fungi</taxon>
        <taxon>Fungi incertae sedis</taxon>
        <taxon>Zoopagomycota</taxon>
        <taxon>Kickxellomycotina</taxon>
        <taxon>Harpellomycetes</taxon>
        <taxon>Harpellales</taxon>
        <taxon>Legeriomycetaceae</taxon>
        <taxon>Smittium</taxon>
    </lineage>
</organism>